<gene>
    <name evidence="2" type="ORF">K2F26_14065</name>
</gene>
<dbReference type="GO" id="GO:0004519">
    <property type="term" value="F:endonuclease activity"/>
    <property type="evidence" value="ECO:0007669"/>
    <property type="project" value="UniProtKB-KW"/>
</dbReference>
<feature type="domain" description="RAP" evidence="1">
    <location>
        <begin position="170"/>
        <end position="236"/>
    </location>
</feature>
<keyword evidence="3" id="KW-1185">Reference proteome</keyword>
<dbReference type="RefSeq" id="WP_220608331.1">
    <property type="nucleotide sequence ID" value="NZ_CP080598.1"/>
</dbReference>
<keyword evidence="2" id="KW-0378">Hydrolase</keyword>
<keyword evidence="2" id="KW-0255">Endonuclease</keyword>
<dbReference type="Proteomes" id="UP000826540">
    <property type="component" value="Chromosome"/>
</dbReference>
<protein>
    <submittedName>
        <fullName evidence="2">Endonuclease domain-containing protein</fullName>
    </submittedName>
</protein>
<dbReference type="EMBL" id="CP080598">
    <property type="protein sequence ID" value="QYX30084.1"/>
    <property type="molecule type" value="Genomic_DNA"/>
</dbReference>
<keyword evidence="2" id="KW-0540">Nuclease</keyword>
<dbReference type="Pfam" id="PF08373">
    <property type="entry name" value="RAP"/>
    <property type="match status" value="1"/>
</dbReference>
<reference evidence="2 3" key="1">
    <citation type="journal article" date="2022" name="J. Am. Chem. Soc.">
        <title>Biosynthesis of Guanitoxin Enables Global Environmental Detection in Freshwater Cyanobacteria.</title>
        <authorList>
            <person name="Lima S.T."/>
            <person name="Fallon T.R."/>
            <person name="Cordoza J.L."/>
            <person name="Chekan J.R."/>
            <person name="Delbaje E."/>
            <person name="Hopiavuori A.R."/>
            <person name="Alvarenga D.O."/>
            <person name="Wood S.M."/>
            <person name="Luhavaya H."/>
            <person name="Baumgartner J.T."/>
            <person name="Dorr F.A."/>
            <person name="Etchegaray A."/>
            <person name="Pinto E."/>
            <person name="McKinnie S.M.K."/>
            <person name="Fiore M.F."/>
            <person name="Moore B.S."/>
        </authorList>
    </citation>
    <scope>NUCLEOTIDE SEQUENCE [LARGE SCALE GENOMIC DNA]</scope>
    <source>
        <strain evidence="2 3">ITEP-024</strain>
    </source>
</reference>
<sequence>MKKQILYGVSNENKPIPWYEGFDVHADGSIDIRLSGVNFFEIEEELLPITWRDIFNSKLHELCNKTEIYHQNIIKDPYPFTIFDKYCDRLWTMLRNYCHPQSDAERAFFELYCELCLQSEEHCSFLPALIPKVYINWDSCKEQRRINEKPYIVDFVFKSPKFGTNNLVIVEIDGRSHYANYDKDNDSYILSEDKYAEHLKKDRWLRKQGFKVFRIGNSEINYLTNLPEKKDKLKKFYFFFQEIFGDIVYSEGYHDFTDIY</sequence>
<dbReference type="InterPro" id="IPR013584">
    <property type="entry name" value="RAP"/>
</dbReference>
<organism evidence="2 3">
    <name type="scientific">Sphaerospermopsis torques-reginae ITEP-024</name>
    <dbReference type="NCBI Taxonomy" id="984208"/>
    <lineage>
        <taxon>Bacteria</taxon>
        <taxon>Bacillati</taxon>
        <taxon>Cyanobacteriota</taxon>
        <taxon>Cyanophyceae</taxon>
        <taxon>Nostocales</taxon>
        <taxon>Aphanizomenonaceae</taxon>
        <taxon>Sphaerospermopsis</taxon>
        <taxon>Sphaerospermopsis torques-reginae</taxon>
    </lineage>
</organism>
<evidence type="ECO:0000313" key="3">
    <source>
        <dbReference type="Proteomes" id="UP000826540"/>
    </source>
</evidence>
<proteinExistence type="predicted"/>
<dbReference type="Gene3D" id="3.40.960.10">
    <property type="entry name" value="VSR Endonuclease"/>
    <property type="match status" value="1"/>
</dbReference>
<evidence type="ECO:0000259" key="1">
    <source>
        <dbReference type="Pfam" id="PF08373"/>
    </source>
</evidence>
<name>A0ABX8WUL7_9CYAN</name>
<accession>A0ABX8WUL7</accession>
<evidence type="ECO:0000313" key="2">
    <source>
        <dbReference type="EMBL" id="QYX30084.1"/>
    </source>
</evidence>